<dbReference type="InterPro" id="IPR002110">
    <property type="entry name" value="Ankyrin_rpt"/>
</dbReference>
<evidence type="ECO:0000256" key="2">
    <source>
        <dbReference type="SAM" id="MobiDB-lite"/>
    </source>
</evidence>
<evidence type="ECO:0000256" key="1">
    <source>
        <dbReference type="PROSITE-ProRule" id="PRU00023"/>
    </source>
</evidence>
<evidence type="ECO:0000313" key="3">
    <source>
        <dbReference type="EMBL" id="KAJ7203749.1"/>
    </source>
</evidence>
<dbReference type="PROSITE" id="PS50088">
    <property type="entry name" value="ANK_REPEAT"/>
    <property type="match status" value="1"/>
</dbReference>
<feature type="region of interest" description="Disordered" evidence="2">
    <location>
        <begin position="637"/>
        <end position="667"/>
    </location>
</feature>
<name>A0AAD6V8A1_9AGAR</name>
<comment type="caution">
    <text evidence="3">The sequence shown here is derived from an EMBL/GenBank/DDBJ whole genome shotgun (WGS) entry which is preliminary data.</text>
</comment>
<dbReference type="AlphaFoldDB" id="A0AAD6V8A1"/>
<reference evidence="3" key="1">
    <citation type="submission" date="2023-03" db="EMBL/GenBank/DDBJ databases">
        <title>Massive genome expansion in bonnet fungi (Mycena s.s.) driven by repeated elements and novel gene families across ecological guilds.</title>
        <authorList>
            <consortium name="Lawrence Berkeley National Laboratory"/>
            <person name="Harder C.B."/>
            <person name="Miyauchi S."/>
            <person name="Viragh M."/>
            <person name="Kuo A."/>
            <person name="Thoen E."/>
            <person name="Andreopoulos B."/>
            <person name="Lu D."/>
            <person name="Skrede I."/>
            <person name="Drula E."/>
            <person name="Henrissat B."/>
            <person name="Morin E."/>
            <person name="Kohler A."/>
            <person name="Barry K."/>
            <person name="LaButti K."/>
            <person name="Morin E."/>
            <person name="Salamov A."/>
            <person name="Lipzen A."/>
            <person name="Mereny Z."/>
            <person name="Hegedus B."/>
            <person name="Baldrian P."/>
            <person name="Stursova M."/>
            <person name="Weitz H."/>
            <person name="Taylor A."/>
            <person name="Grigoriev I.V."/>
            <person name="Nagy L.G."/>
            <person name="Martin F."/>
            <person name="Kauserud H."/>
        </authorList>
    </citation>
    <scope>NUCLEOTIDE SEQUENCE</scope>
    <source>
        <strain evidence="3">9144</strain>
    </source>
</reference>
<keyword evidence="1" id="KW-0040">ANK repeat</keyword>
<organism evidence="3 4">
    <name type="scientific">Mycena pura</name>
    <dbReference type="NCBI Taxonomy" id="153505"/>
    <lineage>
        <taxon>Eukaryota</taxon>
        <taxon>Fungi</taxon>
        <taxon>Dikarya</taxon>
        <taxon>Basidiomycota</taxon>
        <taxon>Agaricomycotina</taxon>
        <taxon>Agaricomycetes</taxon>
        <taxon>Agaricomycetidae</taxon>
        <taxon>Agaricales</taxon>
        <taxon>Marasmiineae</taxon>
        <taxon>Mycenaceae</taxon>
        <taxon>Mycena</taxon>
    </lineage>
</organism>
<sequence>MLEETRVPKAPSSISPASLDKSPAVVQMAWLALDYISQHNIIGREPEAQIAISIWTGIRTWIDFMEDRFDSREILDSRRATTYFLALSQLITHEPTMHAIMEWPSIFFLVGTAWPHIFSIIDPSTRERAFLFLYGCLMQPQMVPPNPRNLSELAAGSGGPIELGKLIVKSGKAILADSVHDYGIWPLANTMTCLISGTSFEKALLDTLISHKLVQLLCRHLIVWSTRTAIHAEEWIKIQGIVFMMTGILIRPSGHTRLHIAISEGYAEALLALLAEDGMPEELGRMIKYFFTDTLPTGMVKFKAVQALIPRYPTVANTMRHVVATGKINLSAALFAQMQTIAGDPMNTLGGYRTWRAEQLKIVAESTQRAIYADAAAASIGITAQAGASEKIGKKDIVRRVRSGDPASKRTGIRDIGLTRRDINYMRHVIDAKSRADGAQIWGGHRRLLLSDPNCLTIATFKYHGYGHQTDVSIGGLESVMQAVGHRPERFNLSAGTFEDLTRRMRASSWRVMIHVLTVSFAGEMHAIVYPYHTGAVHIGVFVVAQQCHLIFLIVLERRATTTGSSSGVDLFGCSKSKRSELASLQLTTSDAFWERAVGWSAAWRVWCSHCVHRHRHTLEQTDVHVIEEIFDEPLSEPLSPDPEWSAVSTGCGHSAGTPPPTPDAKARDEAFLNELDERLRIIEWEQIEGVASDLWVRRLDRKEESNDTDE</sequence>
<dbReference type="PROSITE" id="PS50297">
    <property type="entry name" value="ANK_REP_REGION"/>
    <property type="match status" value="1"/>
</dbReference>
<gene>
    <name evidence="3" type="ORF">GGX14DRAFT_398511</name>
</gene>
<accession>A0AAD6V8A1</accession>
<feature type="repeat" description="ANK" evidence="1">
    <location>
        <begin position="253"/>
        <end position="278"/>
    </location>
</feature>
<dbReference type="EMBL" id="JARJCW010000049">
    <property type="protein sequence ID" value="KAJ7203749.1"/>
    <property type="molecule type" value="Genomic_DNA"/>
</dbReference>
<keyword evidence="4" id="KW-1185">Reference proteome</keyword>
<proteinExistence type="predicted"/>
<protein>
    <submittedName>
        <fullName evidence="3">Uncharacterized protein</fullName>
    </submittedName>
</protein>
<evidence type="ECO:0000313" key="4">
    <source>
        <dbReference type="Proteomes" id="UP001219525"/>
    </source>
</evidence>
<dbReference type="Proteomes" id="UP001219525">
    <property type="component" value="Unassembled WGS sequence"/>
</dbReference>